<reference evidence="1" key="1">
    <citation type="submission" date="2019-08" db="EMBL/GenBank/DDBJ databases">
        <authorList>
            <person name="Kucharzyk K."/>
            <person name="Murdoch R.W."/>
            <person name="Higgins S."/>
            <person name="Loffler F."/>
        </authorList>
    </citation>
    <scope>NUCLEOTIDE SEQUENCE</scope>
</reference>
<dbReference type="AlphaFoldDB" id="A0A645H6Y8"/>
<organism evidence="1">
    <name type="scientific">bioreactor metagenome</name>
    <dbReference type="NCBI Taxonomy" id="1076179"/>
    <lineage>
        <taxon>unclassified sequences</taxon>
        <taxon>metagenomes</taxon>
        <taxon>ecological metagenomes</taxon>
    </lineage>
</organism>
<sequence>MAAEFLALLKMESTIASCLPVAIPTSNPTTTMVTQIRLSIVFHPYYSYAFELFIYHQRRAGFSQNLQSGQSKKMMHYF</sequence>
<accession>A0A645H6Y8</accession>
<dbReference type="EMBL" id="VSSQ01087914">
    <property type="protein sequence ID" value="MPN34728.1"/>
    <property type="molecule type" value="Genomic_DNA"/>
</dbReference>
<comment type="caution">
    <text evidence="1">The sequence shown here is derived from an EMBL/GenBank/DDBJ whole genome shotgun (WGS) entry which is preliminary data.</text>
</comment>
<name>A0A645H6Y8_9ZZZZ</name>
<proteinExistence type="predicted"/>
<protein>
    <submittedName>
        <fullName evidence="1">Uncharacterized protein</fullName>
    </submittedName>
</protein>
<gene>
    <name evidence="1" type="ORF">SDC9_182222</name>
</gene>
<evidence type="ECO:0000313" key="1">
    <source>
        <dbReference type="EMBL" id="MPN34728.1"/>
    </source>
</evidence>